<dbReference type="SUPFAM" id="SSF52279">
    <property type="entry name" value="Beta-D-glucan exohydrolase, C-terminal domain"/>
    <property type="match status" value="1"/>
</dbReference>
<dbReference type="KEGG" id="ocn:CUC15_08170"/>
<dbReference type="Pfam" id="PF00933">
    <property type="entry name" value="Glyco_hydro_3"/>
    <property type="match status" value="1"/>
</dbReference>
<evidence type="ECO:0000256" key="1">
    <source>
        <dbReference type="ARBA" id="ARBA00000448"/>
    </source>
</evidence>
<evidence type="ECO:0000259" key="8">
    <source>
        <dbReference type="Pfam" id="PF00933"/>
    </source>
</evidence>
<dbReference type="GO" id="GO:0008422">
    <property type="term" value="F:beta-glucosidase activity"/>
    <property type="evidence" value="ECO:0007669"/>
    <property type="project" value="UniProtKB-EC"/>
</dbReference>
<keyword evidence="6" id="KW-0326">Glycosidase</keyword>
<protein>
    <recommendedName>
        <fullName evidence="3">beta-glucosidase</fullName>
        <ecNumber evidence="3">3.2.1.21</ecNumber>
    </recommendedName>
</protein>
<evidence type="ECO:0000313" key="11">
    <source>
        <dbReference type="Proteomes" id="UP000253908"/>
    </source>
</evidence>
<name>A0A345PFW1_9BACI</name>
<dbReference type="PRINTS" id="PR00133">
    <property type="entry name" value="GLHYDRLASE3"/>
</dbReference>
<dbReference type="Gene3D" id="3.20.20.300">
    <property type="entry name" value="Glycoside hydrolase, family 3, N-terminal domain"/>
    <property type="match status" value="1"/>
</dbReference>
<dbReference type="InterPro" id="IPR036962">
    <property type="entry name" value="Glyco_hydro_3_N_sf"/>
</dbReference>
<keyword evidence="5" id="KW-0378">Hydrolase</keyword>
<evidence type="ECO:0000256" key="3">
    <source>
        <dbReference type="ARBA" id="ARBA00012744"/>
    </source>
</evidence>
<evidence type="ECO:0000256" key="5">
    <source>
        <dbReference type="ARBA" id="ARBA00022801"/>
    </source>
</evidence>
<dbReference type="InterPro" id="IPR017853">
    <property type="entry name" value="GH"/>
</dbReference>
<dbReference type="InterPro" id="IPR002772">
    <property type="entry name" value="Glyco_hydro_3_C"/>
</dbReference>
<dbReference type="GO" id="GO:0009251">
    <property type="term" value="P:glucan catabolic process"/>
    <property type="evidence" value="ECO:0007669"/>
    <property type="project" value="TreeGrafter"/>
</dbReference>
<dbReference type="PANTHER" id="PTHR30620">
    <property type="entry name" value="PERIPLASMIC BETA-GLUCOSIDASE-RELATED"/>
    <property type="match status" value="1"/>
</dbReference>
<feature type="signal peptide" evidence="7">
    <location>
        <begin position="1"/>
        <end position="28"/>
    </location>
</feature>
<evidence type="ECO:0000256" key="4">
    <source>
        <dbReference type="ARBA" id="ARBA00022729"/>
    </source>
</evidence>
<keyword evidence="11" id="KW-1185">Reference proteome</keyword>
<accession>A0A345PFW1</accession>
<evidence type="ECO:0000256" key="6">
    <source>
        <dbReference type="ARBA" id="ARBA00023295"/>
    </source>
</evidence>
<dbReference type="InterPro" id="IPR001764">
    <property type="entry name" value="Glyco_hydro_3_N"/>
</dbReference>
<organism evidence="10 11">
    <name type="scientific">Oceanobacillus zhaokaii</name>
    <dbReference type="NCBI Taxonomy" id="2052660"/>
    <lineage>
        <taxon>Bacteria</taxon>
        <taxon>Bacillati</taxon>
        <taxon>Bacillota</taxon>
        <taxon>Bacilli</taxon>
        <taxon>Bacillales</taxon>
        <taxon>Bacillaceae</taxon>
        <taxon>Oceanobacillus</taxon>
    </lineage>
</organism>
<sequence length="658" mass="73928">MVIIYRKAVPCILAILLSIQLWVPQAHAQNDVEVETRTKAILTVEGKRYRDLNDNGILDAYENWELSDEERVENLLSLMTLEEKIGLMTINEYPEIKENKLVLPNKFLDQHTRYFIFRGTQSADVITNYNNELQAAAEASRLGIPAVIVSNPRNHVLGTPNIEESGQFSYWPGTLGFAATREADLAKEFGQIAAKEWTATGIRKMYGYSADVATDPLWARVEETFGEHPELVSGMIYNVIRGFQGDVLNENSVSQTTRHYPGGGVRTDGRDPHFKEGQSNIYPTPGSLLKYHMPPFQAAIEADTTAIMPYYAYPSNDSANQGLPPFSATEQFEEVAFALNENFINGYLRDKLHFLGYVNSDTSAVIDRAWGAQNLSLEERFAKAINAGTNIFSGVPNPEPIISAVNQGLVKEESVNRSVKYLLTEMMKLGLFENPYKDPEKALAIVNDPASQERADEAHRKSIVLLKNDNNLLPLNDEKIKNVKLYVEKFPSGENGQNTRELKERIRNYDNSIIIVDSLEEATHAFVWMLPWQDLFKNNPTLVIGPDTGIDQVDRIVEIQKTVPTLTAINMSSPWLIDKVEPNAAVVISTFGVKPEALIDVIRGKFNPTGRLPFTIPASREAVNNQVGDIPGYDEDPSYMYRDKNGNRYEYNFGLSYE</sequence>
<evidence type="ECO:0000313" key="10">
    <source>
        <dbReference type="EMBL" id="AXI08891.1"/>
    </source>
</evidence>
<feature type="domain" description="Glycoside hydrolase family 3 C-terminal" evidence="9">
    <location>
        <begin position="463"/>
        <end position="657"/>
    </location>
</feature>
<feature type="domain" description="Glycoside hydrolase family 3 N-terminal" evidence="8">
    <location>
        <begin position="120"/>
        <end position="423"/>
    </location>
</feature>
<feature type="chain" id="PRO_5017054533" description="beta-glucosidase" evidence="7">
    <location>
        <begin position="29"/>
        <end position="658"/>
    </location>
</feature>
<dbReference type="InterPro" id="IPR036881">
    <property type="entry name" value="Glyco_hydro_3_C_sf"/>
</dbReference>
<gene>
    <name evidence="10" type="ORF">CUC15_08170</name>
</gene>
<dbReference type="RefSeq" id="WP_114916186.1">
    <property type="nucleotide sequence ID" value="NZ_CP024848.1"/>
</dbReference>
<dbReference type="SUPFAM" id="SSF51445">
    <property type="entry name" value="(Trans)glycosidases"/>
    <property type="match status" value="1"/>
</dbReference>
<proteinExistence type="inferred from homology"/>
<dbReference type="PANTHER" id="PTHR30620:SF16">
    <property type="entry name" value="LYSOSOMAL BETA GLUCOSIDASE"/>
    <property type="match status" value="1"/>
</dbReference>
<evidence type="ECO:0000259" key="9">
    <source>
        <dbReference type="Pfam" id="PF01915"/>
    </source>
</evidence>
<dbReference type="EC" id="3.2.1.21" evidence="3"/>
<dbReference type="Proteomes" id="UP000253908">
    <property type="component" value="Chromosome"/>
</dbReference>
<dbReference type="OrthoDB" id="9805821at2"/>
<comment type="catalytic activity">
    <reaction evidence="1">
        <text>Hydrolysis of terminal, non-reducing beta-D-glucosyl residues with release of beta-D-glucose.</text>
        <dbReference type="EC" id="3.2.1.21"/>
    </reaction>
</comment>
<dbReference type="Gene3D" id="3.40.50.1700">
    <property type="entry name" value="Glycoside hydrolase family 3 C-terminal domain"/>
    <property type="match status" value="2"/>
</dbReference>
<dbReference type="Pfam" id="PF01915">
    <property type="entry name" value="Glyco_hydro_3_C"/>
    <property type="match status" value="1"/>
</dbReference>
<dbReference type="AlphaFoldDB" id="A0A345PFW1"/>
<evidence type="ECO:0000256" key="7">
    <source>
        <dbReference type="SAM" id="SignalP"/>
    </source>
</evidence>
<keyword evidence="4 7" id="KW-0732">Signal</keyword>
<dbReference type="InterPro" id="IPR051915">
    <property type="entry name" value="Cellulose_Degrad_GH3"/>
</dbReference>
<reference evidence="11" key="1">
    <citation type="submission" date="2017-11" db="EMBL/GenBank/DDBJ databases">
        <authorList>
            <person name="Zhu W."/>
        </authorList>
    </citation>
    <scope>NUCLEOTIDE SEQUENCE [LARGE SCALE GENOMIC DNA]</scope>
    <source>
        <strain evidence="11">160</strain>
    </source>
</reference>
<comment type="similarity">
    <text evidence="2">Belongs to the glycosyl hydrolase 3 family.</text>
</comment>
<dbReference type="EMBL" id="CP024848">
    <property type="protein sequence ID" value="AXI08891.1"/>
    <property type="molecule type" value="Genomic_DNA"/>
</dbReference>
<evidence type="ECO:0000256" key="2">
    <source>
        <dbReference type="ARBA" id="ARBA00005336"/>
    </source>
</evidence>